<dbReference type="RefSeq" id="WP_092011030.1">
    <property type="nucleotide sequence ID" value="NZ_FOXH01000001.1"/>
</dbReference>
<evidence type="ECO:0000313" key="6">
    <source>
        <dbReference type="Proteomes" id="UP000199306"/>
    </source>
</evidence>
<dbReference type="SUPFAM" id="SSF69593">
    <property type="entry name" value="Glycerol-3-phosphate (1)-acyltransferase"/>
    <property type="match status" value="1"/>
</dbReference>
<dbReference type="Pfam" id="PF01553">
    <property type="entry name" value="Acyltransferase"/>
    <property type="match status" value="1"/>
</dbReference>
<keyword evidence="3 5" id="KW-0012">Acyltransferase</keyword>
<keyword evidence="2 5" id="KW-0808">Transferase</keyword>
<evidence type="ECO:0000256" key="2">
    <source>
        <dbReference type="ARBA" id="ARBA00022679"/>
    </source>
</evidence>
<evidence type="ECO:0000256" key="3">
    <source>
        <dbReference type="ARBA" id="ARBA00023315"/>
    </source>
</evidence>
<name>A0A1I5MGQ4_9BACT</name>
<evidence type="ECO:0000256" key="1">
    <source>
        <dbReference type="ARBA" id="ARBA00005189"/>
    </source>
</evidence>
<dbReference type="PANTHER" id="PTHR10434">
    <property type="entry name" value="1-ACYL-SN-GLYCEROL-3-PHOSPHATE ACYLTRANSFERASE"/>
    <property type="match status" value="1"/>
</dbReference>
<dbReference type="SMART" id="SM00563">
    <property type="entry name" value="PlsC"/>
    <property type="match status" value="1"/>
</dbReference>
<dbReference type="PANTHER" id="PTHR10434:SF9">
    <property type="entry name" value="PHOSPHOLIPID_GLYCEROL ACYLTRANSFERASE DOMAIN-CONTAINING PROTEIN"/>
    <property type="match status" value="1"/>
</dbReference>
<proteinExistence type="predicted"/>
<evidence type="ECO:0000313" key="5">
    <source>
        <dbReference type="EMBL" id="SFP08720.1"/>
    </source>
</evidence>
<accession>A0A1I5MGQ4</accession>
<dbReference type="STRING" id="1079859.SAMN04515674_101299"/>
<gene>
    <name evidence="5" type="ORF">SAMN04515674_101299</name>
</gene>
<organism evidence="5 6">
    <name type="scientific">Pseudarcicella hirudinis</name>
    <dbReference type="NCBI Taxonomy" id="1079859"/>
    <lineage>
        <taxon>Bacteria</taxon>
        <taxon>Pseudomonadati</taxon>
        <taxon>Bacteroidota</taxon>
        <taxon>Cytophagia</taxon>
        <taxon>Cytophagales</taxon>
        <taxon>Flectobacillaceae</taxon>
        <taxon>Pseudarcicella</taxon>
    </lineage>
</organism>
<dbReference type="AlphaFoldDB" id="A0A1I5MGQ4"/>
<dbReference type="GO" id="GO:0003841">
    <property type="term" value="F:1-acylglycerol-3-phosphate O-acyltransferase activity"/>
    <property type="evidence" value="ECO:0007669"/>
    <property type="project" value="TreeGrafter"/>
</dbReference>
<evidence type="ECO:0000259" key="4">
    <source>
        <dbReference type="SMART" id="SM00563"/>
    </source>
</evidence>
<feature type="domain" description="Phospholipid/glycerol acyltransferase" evidence="4">
    <location>
        <begin position="29"/>
        <end position="141"/>
    </location>
</feature>
<reference evidence="5 6" key="1">
    <citation type="submission" date="2016-10" db="EMBL/GenBank/DDBJ databases">
        <authorList>
            <person name="de Groot N.N."/>
        </authorList>
    </citation>
    <scope>NUCLEOTIDE SEQUENCE [LARGE SCALE GENOMIC DNA]</scope>
    <source>
        <strain evidence="6">E92,LMG 26720,CCM 7988</strain>
    </source>
</reference>
<dbReference type="GO" id="GO:0006654">
    <property type="term" value="P:phosphatidic acid biosynthetic process"/>
    <property type="evidence" value="ECO:0007669"/>
    <property type="project" value="TreeGrafter"/>
</dbReference>
<sequence>MFNWLFSALFRLFGWRIDGKFDYSLKKGMLIVCPHASWVDFPVGVGARASLGVKMGYWGKAELFKPPFGWFFRALGGFPVDRSKSNNLVDGIAKIFNTQEELFMVITPEGSRKDVEKLKTGFYYVALQVSIPVIMVGFDYPGKKVVLAAPLYLTGDFDKDMGAIARFYSTIGGVQKSWIKNYLETAKSK</sequence>
<dbReference type="EMBL" id="FOXH01000001">
    <property type="protein sequence ID" value="SFP08720.1"/>
    <property type="molecule type" value="Genomic_DNA"/>
</dbReference>
<protein>
    <submittedName>
        <fullName evidence="5">Acyltransferase</fullName>
    </submittedName>
</protein>
<dbReference type="OrthoDB" id="9796839at2"/>
<keyword evidence="6" id="KW-1185">Reference proteome</keyword>
<dbReference type="InterPro" id="IPR002123">
    <property type="entry name" value="Plipid/glycerol_acylTrfase"/>
</dbReference>
<dbReference type="Proteomes" id="UP000199306">
    <property type="component" value="Unassembled WGS sequence"/>
</dbReference>
<comment type="pathway">
    <text evidence="1">Lipid metabolism.</text>
</comment>